<name>A0A8J2V5Q4_9PROT</name>
<evidence type="ECO:0000313" key="3">
    <source>
        <dbReference type="EMBL" id="GGD09710.1"/>
    </source>
</evidence>
<accession>A0A8J2V5Q4</accession>
<dbReference type="RefSeq" id="WP_188158714.1">
    <property type="nucleotide sequence ID" value="NZ_BMGH01000001.1"/>
</dbReference>
<protein>
    <submittedName>
        <fullName evidence="3">Uncharacterized protein</fullName>
    </submittedName>
</protein>
<dbReference type="Proteomes" id="UP000613582">
    <property type="component" value="Unassembled WGS sequence"/>
</dbReference>
<dbReference type="PROSITE" id="PS51257">
    <property type="entry name" value="PROKAR_LIPOPROTEIN"/>
    <property type="match status" value="1"/>
</dbReference>
<feature type="compositionally biased region" description="Polar residues" evidence="1">
    <location>
        <begin position="31"/>
        <end position="52"/>
    </location>
</feature>
<organism evidence="3 4">
    <name type="scientific">Aquisalinus flavus</name>
    <dbReference type="NCBI Taxonomy" id="1526572"/>
    <lineage>
        <taxon>Bacteria</taxon>
        <taxon>Pseudomonadati</taxon>
        <taxon>Pseudomonadota</taxon>
        <taxon>Alphaproteobacteria</taxon>
        <taxon>Parvularculales</taxon>
        <taxon>Parvularculaceae</taxon>
        <taxon>Aquisalinus</taxon>
    </lineage>
</organism>
<keyword evidence="2" id="KW-0732">Signal</keyword>
<dbReference type="EMBL" id="BMGH01000001">
    <property type="protein sequence ID" value="GGD09710.1"/>
    <property type="molecule type" value="Genomic_DNA"/>
</dbReference>
<gene>
    <name evidence="3" type="ORF">GCM10011342_18250</name>
</gene>
<reference evidence="3" key="1">
    <citation type="journal article" date="2014" name="Int. J. Syst. Evol. Microbiol.">
        <title>Complete genome sequence of Corynebacterium casei LMG S-19264T (=DSM 44701T), isolated from a smear-ripened cheese.</title>
        <authorList>
            <consortium name="US DOE Joint Genome Institute (JGI-PGF)"/>
            <person name="Walter F."/>
            <person name="Albersmeier A."/>
            <person name="Kalinowski J."/>
            <person name="Ruckert C."/>
        </authorList>
    </citation>
    <scope>NUCLEOTIDE SEQUENCE</scope>
    <source>
        <strain evidence="3">CGMCC 1.12921</strain>
    </source>
</reference>
<evidence type="ECO:0000256" key="2">
    <source>
        <dbReference type="SAM" id="SignalP"/>
    </source>
</evidence>
<feature type="region of interest" description="Disordered" evidence="1">
    <location>
        <begin position="27"/>
        <end position="72"/>
    </location>
</feature>
<reference evidence="3" key="2">
    <citation type="submission" date="2020-09" db="EMBL/GenBank/DDBJ databases">
        <authorList>
            <person name="Sun Q."/>
            <person name="Zhou Y."/>
        </authorList>
    </citation>
    <scope>NUCLEOTIDE SEQUENCE</scope>
    <source>
        <strain evidence="3">CGMCC 1.12921</strain>
    </source>
</reference>
<evidence type="ECO:0000256" key="1">
    <source>
        <dbReference type="SAM" id="MobiDB-lite"/>
    </source>
</evidence>
<feature type="signal peptide" evidence="2">
    <location>
        <begin position="1"/>
        <end position="18"/>
    </location>
</feature>
<sequence length="240" mass="24991">MMNKFSIALIGCASVLVACGGSDNGIEEAPQTATPSEETSPADTTADGTMSDGTMADGGLDEGMGESMAADDSAFGDTGSSVYVYEGVDLSAPYTYTDPSWATADFHVAGSEFVSLPENEGNVMAAGDAVVIQGEFAADTSHSTRSGAVYRVDTEAEALFSDSMVEVTVRARGGDFSVLYFTNQVGNSGIQRFEGSSDWQTYSFTYDIPAMIDAQGDMISVLPSSDDPVQVSGIAVNVME</sequence>
<comment type="caution">
    <text evidence="3">The sequence shown here is derived from an EMBL/GenBank/DDBJ whole genome shotgun (WGS) entry which is preliminary data.</text>
</comment>
<dbReference type="AlphaFoldDB" id="A0A8J2V5Q4"/>
<feature type="chain" id="PRO_5035276937" evidence="2">
    <location>
        <begin position="19"/>
        <end position="240"/>
    </location>
</feature>
<keyword evidence="4" id="KW-1185">Reference proteome</keyword>
<proteinExistence type="predicted"/>
<evidence type="ECO:0000313" key="4">
    <source>
        <dbReference type="Proteomes" id="UP000613582"/>
    </source>
</evidence>